<comment type="pathway">
    <text evidence="2">Amino-acid biosynthesis; L-cysteine biosynthesis; L-cysteine from L-serine: step 2/2.</text>
</comment>
<dbReference type="Pfam" id="PF00291">
    <property type="entry name" value="PALP"/>
    <property type="match status" value="1"/>
</dbReference>
<proteinExistence type="predicted"/>
<comment type="cofactor">
    <cofactor evidence="1">
        <name>pyridoxal 5'-phosphate</name>
        <dbReference type="ChEBI" id="CHEBI:597326"/>
    </cofactor>
</comment>
<dbReference type="InterPro" id="IPR001926">
    <property type="entry name" value="TrpB-like_PALP"/>
</dbReference>
<name>A0A1C3HDQ0_SERMA</name>
<gene>
    <name evidence="7" type="primary">cysK_1</name>
    <name evidence="7" type="ORF">PWN146_01874</name>
</gene>
<comment type="catalytic activity">
    <reaction evidence="5">
        <text>O-acetyl-L-serine + hydrogen sulfide = L-cysteine + acetate</text>
        <dbReference type="Rhea" id="RHEA:14829"/>
        <dbReference type="ChEBI" id="CHEBI:29919"/>
        <dbReference type="ChEBI" id="CHEBI:30089"/>
        <dbReference type="ChEBI" id="CHEBI:35235"/>
        <dbReference type="ChEBI" id="CHEBI:58340"/>
        <dbReference type="EC" id="2.5.1.47"/>
    </reaction>
</comment>
<protein>
    <recommendedName>
        <fullName evidence="3">cysteine synthase</fullName>
        <ecNumber evidence="3">2.5.1.47</ecNumber>
    </recommendedName>
</protein>
<keyword evidence="7" id="KW-0808">Transferase</keyword>
<dbReference type="RefSeq" id="WP_060433071.1">
    <property type="nucleotide sequence ID" value="NZ_CAMKJO010000002.1"/>
</dbReference>
<evidence type="ECO:0000256" key="1">
    <source>
        <dbReference type="ARBA" id="ARBA00001933"/>
    </source>
</evidence>
<dbReference type="EC" id="2.5.1.47" evidence="3"/>
<feature type="domain" description="Tryptophan synthase beta chain-like PALP" evidence="6">
    <location>
        <begin position="31"/>
        <end position="320"/>
    </location>
</feature>
<dbReference type="Gene3D" id="3.40.50.1100">
    <property type="match status" value="2"/>
</dbReference>
<dbReference type="PANTHER" id="PTHR10314">
    <property type="entry name" value="CYSTATHIONINE BETA-SYNTHASE"/>
    <property type="match status" value="1"/>
</dbReference>
<dbReference type="EMBL" id="LT575490">
    <property type="protein sequence ID" value="SAY43183.1"/>
    <property type="molecule type" value="Genomic_DNA"/>
</dbReference>
<dbReference type="InterPro" id="IPR050214">
    <property type="entry name" value="Cys_Synth/Cystath_Beta-Synth"/>
</dbReference>
<evidence type="ECO:0000256" key="5">
    <source>
        <dbReference type="ARBA" id="ARBA00047931"/>
    </source>
</evidence>
<evidence type="ECO:0000256" key="3">
    <source>
        <dbReference type="ARBA" id="ARBA00012681"/>
    </source>
</evidence>
<keyword evidence="4" id="KW-0663">Pyridoxal phosphate</keyword>
<sequence length="342" mass="36889">MNFELFNPQDCAPDTEKAFTLFPQLKKFYAALGNTPLVEVPSPKGKASIYAKFEFENPFGSVKDRTAFGLFCDAINQHDFAAGELKLLDSSGGNMAKALAKLGNMCGIAVQVVIPDSSPQPLIDTLKGDNAVVTLVDRNQFLLGVIARSQQIAHEDGSWTLLSQHLNLVNTAVHQHATGAEIRRQLNGERVDGWVSAVGTGGTLSGVAAALRQDNPQLIVWGSTPRELPYGTLSAPNGEPKFAGAGGLGFGFRQPFISKLMQQEPPFNPVSYREALSAMHEFHQLTGVKIGASSAANWKTACKLAETLSADQRIVTLFADAGSDIDREKGREWFKQSEALSV</sequence>
<dbReference type="InterPro" id="IPR036052">
    <property type="entry name" value="TrpB-like_PALP_sf"/>
</dbReference>
<dbReference type="AlphaFoldDB" id="A0A1C3HDQ0"/>
<dbReference type="GO" id="GO:0004124">
    <property type="term" value="F:cysteine synthase activity"/>
    <property type="evidence" value="ECO:0007669"/>
    <property type="project" value="UniProtKB-EC"/>
</dbReference>
<organism evidence="7">
    <name type="scientific">Serratia marcescens</name>
    <dbReference type="NCBI Taxonomy" id="615"/>
    <lineage>
        <taxon>Bacteria</taxon>
        <taxon>Pseudomonadati</taxon>
        <taxon>Pseudomonadota</taxon>
        <taxon>Gammaproteobacteria</taxon>
        <taxon>Enterobacterales</taxon>
        <taxon>Yersiniaceae</taxon>
        <taxon>Serratia</taxon>
    </lineage>
</organism>
<evidence type="ECO:0000313" key="7">
    <source>
        <dbReference type="EMBL" id="SAY43183.1"/>
    </source>
</evidence>
<reference evidence="7" key="1">
    <citation type="submission" date="2016-05" db="EMBL/GenBank/DDBJ databases">
        <authorList>
            <person name="Cock P.J.A."/>
            <person name="Cock P.J.A."/>
        </authorList>
    </citation>
    <scope>NUCLEOTIDE SEQUENCE</scope>
    <source>
        <strain evidence="7">PWN146_assembly</strain>
    </source>
</reference>
<dbReference type="SUPFAM" id="SSF53686">
    <property type="entry name" value="Tryptophan synthase beta subunit-like PLP-dependent enzymes"/>
    <property type="match status" value="1"/>
</dbReference>
<evidence type="ECO:0000256" key="2">
    <source>
        <dbReference type="ARBA" id="ARBA00004962"/>
    </source>
</evidence>
<accession>A0A1C3HDQ0</accession>
<evidence type="ECO:0000256" key="4">
    <source>
        <dbReference type="ARBA" id="ARBA00022898"/>
    </source>
</evidence>
<evidence type="ECO:0000259" key="6">
    <source>
        <dbReference type="Pfam" id="PF00291"/>
    </source>
</evidence>